<comment type="caution">
    <text evidence="3">The sequence shown here is derived from an EMBL/GenBank/DDBJ whole genome shotgun (WGS) entry which is preliminary data.</text>
</comment>
<proteinExistence type="predicted"/>
<evidence type="ECO:0000313" key="3">
    <source>
        <dbReference type="EMBL" id="PZD97529.1"/>
    </source>
</evidence>
<dbReference type="PANTHER" id="PTHR45138">
    <property type="entry name" value="REGULATORY COMPONENTS OF SENSORY TRANSDUCTION SYSTEM"/>
    <property type="match status" value="1"/>
</dbReference>
<dbReference type="GO" id="GO:0005886">
    <property type="term" value="C:plasma membrane"/>
    <property type="evidence" value="ECO:0007669"/>
    <property type="project" value="TreeGrafter"/>
</dbReference>
<dbReference type="Proteomes" id="UP000249522">
    <property type="component" value="Unassembled WGS sequence"/>
</dbReference>
<keyword evidence="1" id="KW-0472">Membrane</keyword>
<dbReference type="Gene3D" id="3.30.450.20">
    <property type="entry name" value="PAS domain"/>
    <property type="match status" value="1"/>
</dbReference>
<protein>
    <submittedName>
        <fullName evidence="3">Sensor domain-containing diguanylate cyclase</fullName>
    </submittedName>
</protein>
<dbReference type="InterPro" id="IPR035965">
    <property type="entry name" value="PAS-like_dom_sf"/>
</dbReference>
<dbReference type="InterPro" id="IPR029787">
    <property type="entry name" value="Nucleotide_cyclase"/>
</dbReference>
<dbReference type="InterPro" id="IPR000160">
    <property type="entry name" value="GGDEF_dom"/>
</dbReference>
<dbReference type="EMBL" id="QKRB01000010">
    <property type="protein sequence ID" value="PZD97529.1"/>
    <property type="molecule type" value="Genomic_DNA"/>
</dbReference>
<feature type="transmembrane region" description="Helical" evidence="1">
    <location>
        <begin position="186"/>
        <end position="205"/>
    </location>
</feature>
<reference evidence="3 4" key="1">
    <citation type="submission" date="2018-06" db="EMBL/GenBank/DDBJ databases">
        <title>Paenibacillus imtechensis sp. nov.</title>
        <authorList>
            <person name="Pinnaka A.K."/>
            <person name="Singh H."/>
            <person name="Kaur M."/>
        </authorList>
    </citation>
    <scope>NUCLEOTIDE SEQUENCE [LARGE SCALE GENOMIC DNA]</scope>
    <source>
        <strain evidence="3 4">SMB1</strain>
    </source>
</reference>
<keyword evidence="4" id="KW-1185">Reference proteome</keyword>
<dbReference type="SUPFAM" id="SSF55785">
    <property type="entry name" value="PYP-like sensor domain (PAS domain)"/>
    <property type="match status" value="1"/>
</dbReference>
<dbReference type="PROSITE" id="PS50887">
    <property type="entry name" value="GGDEF"/>
    <property type="match status" value="1"/>
</dbReference>
<feature type="transmembrane region" description="Helical" evidence="1">
    <location>
        <begin position="75"/>
        <end position="99"/>
    </location>
</feature>
<dbReference type="GO" id="GO:0043709">
    <property type="term" value="P:cell adhesion involved in single-species biofilm formation"/>
    <property type="evidence" value="ECO:0007669"/>
    <property type="project" value="TreeGrafter"/>
</dbReference>
<dbReference type="InterPro" id="IPR050469">
    <property type="entry name" value="Diguanylate_Cyclase"/>
</dbReference>
<feature type="transmembrane region" description="Helical" evidence="1">
    <location>
        <begin position="13"/>
        <end position="33"/>
    </location>
</feature>
<gene>
    <name evidence="3" type="ORF">DNH61_01230</name>
</gene>
<evidence type="ECO:0000259" key="2">
    <source>
        <dbReference type="PROSITE" id="PS50887"/>
    </source>
</evidence>
<sequence>MKLMEQVKMEQEIVIYIMLILIGALLSLGLCVYAGFRLRHAPGGIYYILMTFMASVFGFAYLFELTSPSLEQIAFWLRIEYIPLPFIPVFALLMSLAYVGRKLKSWVYYVLFLIPMSTTIIQATNEEHHLYYTSMKLRADAPFPIVQLEHGPYFHVHSIFLYGCMAASVVVLLLELRKVSNRFRLQILLMVAGLSIPVFAGFLYIGGSSPYGIDLGPVYLSVSFVVQSIALLRYQMFDAVPIARDLVFENMKEGILVLNERDVVTDYNASMPDVIPALTPLAVGQPIHQLVAGEERLAEIFRQARECDYEILRDGGKLHYHIRFYPVQRKKGSAAGTIISFVNMTDRIELERRLMYLASTDDLTQLLNRATLLKRSEQAMHELSCQGGELSVVMFDIDKFKQVNDTYGHGAGDTALQYAAAAARDVLRDKGFAGRYGGDEFILCMPNACRQEAAELAERIRRKVAEARLTEGSSQIRITSSFGVASVRVGTGDYSQLMHALIQQADLALYAAKKMGRNCVQVYGEMTSADVM</sequence>
<feature type="transmembrane region" description="Helical" evidence="1">
    <location>
        <begin position="45"/>
        <end position="63"/>
    </location>
</feature>
<dbReference type="GO" id="GO:1902201">
    <property type="term" value="P:negative regulation of bacterial-type flagellum-dependent cell motility"/>
    <property type="evidence" value="ECO:0007669"/>
    <property type="project" value="TreeGrafter"/>
</dbReference>
<dbReference type="Pfam" id="PF16927">
    <property type="entry name" value="HisKA_7TM"/>
    <property type="match status" value="1"/>
</dbReference>
<keyword evidence="1" id="KW-0812">Transmembrane</keyword>
<accession>A0A2W1LFQ5</accession>
<dbReference type="GO" id="GO:0052621">
    <property type="term" value="F:diguanylate cyclase activity"/>
    <property type="evidence" value="ECO:0007669"/>
    <property type="project" value="TreeGrafter"/>
</dbReference>
<dbReference type="InterPro" id="IPR043128">
    <property type="entry name" value="Rev_trsase/Diguanyl_cyclase"/>
</dbReference>
<dbReference type="NCBIfam" id="TIGR00254">
    <property type="entry name" value="GGDEF"/>
    <property type="match status" value="1"/>
</dbReference>
<feature type="domain" description="GGDEF" evidence="2">
    <location>
        <begin position="388"/>
        <end position="525"/>
    </location>
</feature>
<dbReference type="Gene3D" id="3.30.70.270">
    <property type="match status" value="1"/>
</dbReference>
<organism evidence="3 4">
    <name type="scientific">Paenibacillus sambharensis</name>
    <dbReference type="NCBI Taxonomy" id="1803190"/>
    <lineage>
        <taxon>Bacteria</taxon>
        <taxon>Bacillati</taxon>
        <taxon>Bacillota</taxon>
        <taxon>Bacilli</taxon>
        <taxon>Bacillales</taxon>
        <taxon>Paenibacillaceae</taxon>
        <taxon>Paenibacillus</taxon>
    </lineage>
</organism>
<dbReference type="Pfam" id="PF00990">
    <property type="entry name" value="GGDEF"/>
    <property type="match status" value="1"/>
</dbReference>
<dbReference type="InterPro" id="IPR031621">
    <property type="entry name" value="HisKA_7TM"/>
</dbReference>
<dbReference type="FunFam" id="3.30.70.270:FF:000001">
    <property type="entry name" value="Diguanylate cyclase domain protein"/>
    <property type="match status" value="1"/>
</dbReference>
<keyword evidence="1" id="KW-1133">Transmembrane helix</keyword>
<dbReference type="OrthoDB" id="9759607at2"/>
<dbReference type="SUPFAM" id="SSF55073">
    <property type="entry name" value="Nucleotide cyclase"/>
    <property type="match status" value="1"/>
</dbReference>
<feature type="transmembrane region" description="Helical" evidence="1">
    <location>
        <begin position="153"/>
        <end position="174"/>
    </location>
</feature>
<evidence type="ECO:0000313" key="4">
    <source>
        <dbReference type="Proteomes" id="UP000249522"/>
    </source>
</evidence>
<dbReference type="CDD" id="cd01949">
    <property type="entry name" value="GGDEF"/>
    <property type="match status" value="1"/>
</dbReference>
<evidence type="ECO:0000256" key="1">
    <source>
        <dbReference type="SAM" id="Phobius"/>
    </source>
</evidence>
<dbReference type="AlphaFoldDB" id="A0A2W1LFQ5"/>
<name>A0A2W1LFQ5_9BACL</name>
<feature type="transmembrane region" description="Helical" evidence="1">
    <location>
        <begin position="106"/>
        <end position="124"/>
    </location>
</feature>
<dbReference type="PANTHER" id="PTHR45138:SF5">
    <property type="entry name" value="BIFUNCTIONAL PERIPLASMIC SUBSTRATE BINDING PROTEIN_CYTOPLASMIC DIGUANYLATE CYCLASE"/>
    <property type="match status" value="1"/>
</dbReference>
<dbReference type="SMART" id="SM00267">
    <property type="entry name" value="GGDEF"/>
    <property type="match status" value="1"/>
</dbReference>